<proteinExistence type="inferred from homology"/>
<dbReference type="STRING" id="983967.A0A1E4T131"/>
<feature type="chain" id="PRO_5009162999" description="GOLD domain-containing protein" evidence="9">
    <location>
        <begin position="29"/>
        <end position="220"/>
    </location>
</feature>
<evidence type="ECO:0000256" key="3">
    <source>
        <dbReference type="ARBA" id="ARBA00022692"/>
    </source>
</evidence>
<evidence type="ECO:0000259" key="10">
    <source>
        <dbReference type="PROSITE" id="PS50866"/>
    </source>
</evidence>
<feature type="signal peptide" evidence="9">
    <location>
        <begin position="1"/>
        <end position="28"/>
    </location>
</feature>
<keyword evidence="5 8" id="KW-1133">Transmembrane helix</keyword>
<comment type="similarity">
    <text evidence="2 7">Belongs to the EMP24/GP25L family.</text>
</comment>
<dbReference type="OrthoDB" id="3427at2759"/>
<dbReference type="PROSITE" id="PS50866">
    <property type="entry name" value="GOLD"/>
    <property type="match status" value="1"/>
</dbReference>
<evidence type="ECO:0000256" key="4">
    <source>
        <dbReference type="ARBA" id="ARBA00022729"/>
    </source>
</evidence>
<dbReference type="Pfam" id="PF01105">
    <property type="entry name" value="EMP24_GP25L"/>
    <property type="match status" value="1"/>
</dbReference>
<evidence type="ECO:0000313" key="11">
    <source>
        <dbReference type="EMBL" id="ODV85457.1"/>
    </source>
</evidence>
<feature type="transmembrane region" description="Helical" evidence="8">
    <location>
        <begin position="188"/>
        <end position="208"/>
    </location>
</feature>
<name>A0A1E4T131_9ASCO</name>
<reference evidence="12" key="1">
    <citation type="submission" date="2016-04" db="EMBL/GenBank/DDBJ databases">
        <title>Comparative genomics of biotechnologically important yeasts.</title>
        <authorList>
            <consortium name="DOE Joint Genome Institute"/>
            <person name="Riley R."/>
            <person name="Haridas S."/>
            <person name="Wolfe K.H."/>
            <person name="Lopes M.R."/>
            <person name="Hittinger C.T."/>
            <person name="Goker M."/>
            <person name="Salamov A."/>
            <person name="Wisecaver J."/>
            <person name="Long T.M."/>
            <person name="Aerts A.L."/>
            <person name="Barry K."/>
            <person name="Choi C."/>
            <person name="Clum A."/>
            <person name="Coughlan A.Y."/>
            <person name="Deshpande S."/>
            <person name="Douglass A.P."/>
            <person name="Hanson S.J."/>
            <person name="Klenk H.-P."/>
            <person name="Labutti K."/>
            <person name="Lapidus A."/>
            <person name="Lindquist E."/>
            <person name="Lipzen A."/>
            <person name="Meier-Kolthoff J.P."/>
            <person name="Ohm R.A."/>
            <person name="Otillar R.P."/>
            <person name="Pangilinan J."/>
            <person name="Peng Y."/>
            <person name="Rokas A."/>
            <person name="Rosa C.A."/>
            <person name="Scheuner C."/>
            <person name="Sibirny A.A."/>
            <person name="Slot J.C."/>
            <person name="Stielow J.B."/>
            <person name="Sun H."/>
            <person name="Kurtzman C.P."/>
            <person name="Blackwell M."/>
            <person name="Grigoriev I.V."/>
            <person name="Jeffries T.W."/>
        </authorList>
    </citation>
    <scope>NUCLEOTIDE SEQUENCE [LARGE SCALE GENOMIC DNA]</scope>
    <source>
        <strain evidence="12">NRRL YB-2248</strain>
    </source>
</reference>
<evidence type="ECO:0000256" key="7">
    <source>
        <dbReference type="RuleBase" id="RU003827"/>
    </source>
</evidence>
<evidence type="ECO:0000256" key="8">
    <source>
        <dbReference type="SAM" id="Phobius"/>
    </source>
</evidence>
<evidence type="ECO:0000256" key="9">
    <source>
        <dbReference type="SAM" id="SignalP"/>
    </source>
</evidence>
<dbReference type="InterPro" id="IPR009038">
    <property type="entry name" value="GOLD_dom"/>
</dbReference>
<keyword evidence="3 7" id="KW-0812">Transmembrane</keyword>
<dbReference type="PANTHER" id="PTHR22811">
    <property type="entry name" value="TRANSMEMBRANE EMP24 DOMAIN-CONTAINING PROTEIN"/>
    <property type="match status" value="1"/>
</dbReference>
<dbReference type="GO" id="GO:0016020">
    <property type="term" value="C:membrane"/>
    <property type="evidence" value="ECO:0007669"/>
    <property type="project" value="UniProtKB-SubCell"/>
</dbReference>
<comment type="subcellular location">
    <subcellularLocation>
        <location evidence="1 7">Membrane</location>
        <topology evidence="1 7">Single-pass type I membrane protein</topology>
    </subcellularLocation>
</comment>
<dbReference type="Proteomes" id="UP000094801">
    <property type="component" value="Unassembled WGS sequence"/>
</dbReference>
<keyword evidence="4 9" id="KW-0732">Signal</keyword>
<keyword evidence="12" id="KW-1185">Reference proteome</keyword>
<evidence type="ECO:0000256" key="2">
    <source>
        <dbReference type="ARBA" id="ARBA00007104"/>
    </source>
</evidence>
<sequence>MIFGVNSQLSLNVVLVALLVLVTVPAQAALHFYLEAKESQCFYKDLAKDSVLMIKYKAEAYDGSQYSESPGLSVFFTIEEKFDNYHMVASQRGMGDEFIFTSFDSGEHKICLKPEFNGYRLNMPSRITVDMDTGTSKMFDKPNVVQGDIFSRVTQLYKTLENLKQEYKLFRIKEMDFRDLSEKVNSRVITLIVIQFVVLFAIGYYQLYDLKSFFHKQKVV</sequence>
<dbReference type="InterPro" id="IPR015720">
    <property type="entry name" value="Emp24-like"/>
</dbReference>
<evidence type="ECO:0000256" key="5">
    <source>
        <dbReference type="ARBA" id="ARBA00022989"/>
    </source>
</evidence>
<accession>A0A1E4T131</accession>
<evidence type="ECO:0000256" key="6">
    <source>
        <dbReference type="ARBA" id="ARBA00023136"/>
    </source>
</evidence>
<protein>
    <recommendedName>
        <fullName evidence="10">GOLD domain-containing protein</fullName>
    </recommendedName>
</protein>
<dbReference type="SMART" id="SM01190">
    <property type="entry name" value="EMP24_GP25L"/>
    <property type="match status" value="1"/>
</dbReference>
<dbReference type="AlphaFoldDB" id="A0A1E4T131"/>
<organism evidence="11 12">
    <name type="scientific">[Candida] arabinofermentans NRRL YB-2248</name>
    <dbReference type="NCBI Taxonomy" id="983967"/>
    <lineage>
        <taxon>Eukaryota</taxon>
        <taxon>Fungi</taxon>
        <taxon>Dikarya</taxon>
        <taxon>Ascomycota</taxon>
        <taxon>Saccharomycotina</taxon>
        <taxon>Pichiomycetes</taxon>
        <taxon>Pichiales</taxon>
        <taxon>Pichiaceae</taxon>
        <taxon>Ogataea</taxon>
        <taxon>Ogataea/Candida clade</taxon>
    </lineage>
</organism>
<dbReference type="EMBL" id="KV453852">
    <property type="protein sequence ID" value="ODV85457.1"/>
    <property type="molecule type" value="Genomic_DNA"/>
</dbReference>
<keyword evidence="6 8" id="KW-0472">Membrane</keyword>
<evidence type="ECO:0000256" key="1">
    <source>
        <dbReference type="ARBA" id="ARBA00004479"/>
    </source>
</evidence>
<gene>
    <name evidence="11" type="ORF">CANARDRAFT_7570</name>
</gene>
<feature type="domain" description="GOLD" evidence="10">
    <location>
        <begin position="39"/>
        <end position="133"/>
    </location>
</feature>
<evidence type="ECO:0000313" key="12">
    <source>
        <dbReference type="Proteomes" id="UP000094801"/>
    </source>
</evidence>